<dbReference type="PROSITE" id="PS51523">
    <property type="entry name" value="ZF_HD_DIMER"/>
    <property type="match status" value="1"/>
</dbReference>
<protein>
    <submittedName>
        <fullName evidence="6">Homeodomain-like protein</fullName>
    </submittedName>
</protein>
<dbReference type="Gene3D" id="1.10.10.60">
    <property type="entry name" value="Homeodomain-like"/>
    <property type="match status" value="1"/>
</dbReference>
<dbReference type="GO" id="GO:0003700">
    <property type="term" value="F:DNA-binding transcription factor activity"/>
    <property type="evidence" value="ECO:0007669"/>
    <property type="project" value="TreeGrafter"/>
</dbReference>
<feature type="region of interest" description="Disordered" evidence="4">
    <location>
        <begin position="189"/>
        <end position="223"/>
    </location>
</feature>
<organism evidence="6 7">
    <name type="scientific">Artemisia annua</name>
    <name type="common">Sweet wormwood</name>
    <dbReference type="NCBI Taxonomy" id="35608"/>
    <lineage>
        <taxon>Eukaryota</taxon>
        <taxon>Viridiplantae</taxon>
        <taxon>Streptophyta</taxon>
        <taxon>Embryophyta</taxon>
        <taxon>Tracheophyta</taxon>
        <taxon>Spermatophyta</taxon>
        <taxon>Magnoliopsida</taxon>
        <taxon>eudicotyledons</taxon>
        <taxon>Gunneridae</taxon>
        <taxon>Pentapetalae</taxon>
        <taxon>asterids</taxon>
        <taxon>campanulids</taxon>
        <taxon>Asterales</taxon>
        <taxon>Asteraceae</taxon>
        <taxon>Asteroideae</taxon>
        <taxon>Anthemideae</taxon>
        <taxon>Artemisiinae</taxon>
        <taxon>Artemisia</taxon>
    </lineage>
</organism>
<evidence type="ECO:0000256" key="3">
    <source>
        <dbReference type="ARBA" id="ARBA00022833"/>
    </source>
</evidence>
<dbReference type="InterPro" id="IPR009057">
    <property type="entry name" value="Homeodomain-like_sf"/>
</dbReference>
<keyword evidence="6" id="KW-0371">Homeobox</keyword>
<reference evidence="6 7" key="1">
    <citation type="journal article" date="2018" name="Mol. Plant">
        <title>The genome of Artemisia annua provides insight into the evolution of Asteraceae family and artemisinin biosynthesis.</title>
        <authorList>
            <person name="Shen Q."/>
            <person name="Zhang L."/>
            <person name="Liao Z."/>
            <person name="Wang S."/>
            <person name="Yan T."/>
            <person name="Shi P."/>
            <person name="Liu M."/>
            <person name="Fu X."/>
            <person name="Pan Q."/>
            <person name="Wang Y."/>
            <person name="Lv Z."/>
            <person name="Lu X."/>
            <person name="Zhang F."/>
            <person name="Jiang W."/>
            <person name="Ma Y."/>
            <person name="Chen M."/>
            <person name="Hao X."/>
            <person name="Li L."/>
            <person name="Tang Y."/>
            <person name="Lv G."/>
            <person name="Zhou Y."/>
            <person name="Sun X."/>
            <person name="Brodelius P.E."/>
            <person name="Rose J.K.C."/>
            <person name="Tang K."/>
        </authorList>
    </citation>
    <scope>NUCLEOTIDE SEQUENCE [LARGE SCALE GENOMIC DNA]</scope>
    <source>
        <strain evidence="7">cv. Huhao1</strain>
        <tissue evidence="6">Leaf</tissue>
    </source>
</reference>
<evidence type="ECO:0000259" key="5">
    <source>
        <dbReference type="PROSITE" id="PS51523"/>
    </source>
</evidence>
<keyword evidence="3" id="KW-0862">Zinc</keyword>
<feature type="domain" description="ZF-HD dimerization-type" evidence="5">
    <location>
        <begin position="92"/>
        <end position="144"/>
    </location>
</feature>
<dbReference type="EMBL" id="PKPP01003701">
    <property type="protein sequence ID" value="PWA68124.1"/>
    <property type="molecule type" value="Genomic_DNA"/>
</dbReference>
<comment type="caution">
    <text evidence="6">The sequence shown here is derived from an EMBL/GenBank/DDBJ whole genome shotgun (WGS) entry which is preliminary data.</text>
</comment>
<dbReference type="GO" id="GO:0050793">
    <property type="term" value="P:regulation of developmental process"/>
    <property type="evidence" value="ECO:0007669"/>
    <property type="project" value="TreeGrafter"/>
</dbReference>
<dbReference type="NCBIfam" id="TIGR01566">
    <property type="entry name" value="ZF_HD_prot_N"/>
    <property type="match status" value="1"/>
</dbReference>
<name>A0A2U1N3U7_ARTAN</name>
<dbReference type="Pfam" id="PF04770">
    <property type="entry name" value="ZF-HD_dimer"/>
    <property type="match status" value="1"/>
</dbReference>
<keyword evidence="6" id="KW-0238">DNA-binding</keyword>
<dbReference type="PANTHER" id="PTHR31948">
    <property type="entry name" value="ZINC-FINGER HOMEODOMAIN PROTEIN 2"/>
    <property type="match status" value="1"/>
</dbReference>
<dbReference type="OrthoDB" id="682018at2759"/>
<keyword evidence="1" id="KW-0479">Metal-binding</keyword>
<dbReference type="InterPro" id="IPR006456">
    <property type="entry name" value="ZF_HD_homeobox_Cys/His_dimer"/>
</dbReference>
<evidence type="ECO:0000256" key="4">
    <source>
        <dbReference type="SAM" id="MobiDB-lite"/>
    </source>
</evidence>
<gene>
    <name evidence="6" type="ORF">CTI12_AA310420</name>
</gene>
<dbReference type="GO" id="GO:0005634">
    <property type="term" value="C:nucleus"/>
    <property type="evidence" value="ECO:0007669"/>
    <property type="project" value="TreeGrafter"/>
</dbReference>
<keyword evidence="2" id="KW-0863">Zinc-finger</keyword>
<dbReference type="STRING" id="35608.A0A2U1N3U7"/>
<evidence type="ECO:0000313" key="7">
    <source>
        <dbReference type="Proteomes" id="UP000245207"/>
    </source>
</evidence>
<dbReference type="AlphaFoldDB" id="A0A2U1N3U7"/>
<evidence type="ECO:0000313" key="6">
    <source>
        <dbReference type="EMBL" id="PWA68124.1"/>
    </source>
</evidence>
<evidence type="ECO:0000256" key="1">
    <source>
        <dbReference type="ARBA" id="ARBA00022723"/>
    </source>
</evidence>
<feature type="region of interest" description="Disordered" evidence="4">
    <location>
        <begin position="28"/>
        <end position="53"/>
    </location>
</feature>
<dbReference type="SUPFAM" id="SSF46689">
    <property type="entry name" value="Homeodomain-like"/>
    <property type="match status" value="1"/>
</dbReference>
<proteinExistence type="predicted"/>
<keyword evidence="7" id="KW-1185">Reference proteome</keyword>
<feature type="compositionally biased region" description="Low complexity" evidence="4">
    <location>
        <begin position="28"/>
        <end position="49"/>
    </location>
</feature>
<dbReference type="GO" id="GO:0008270">
    <property type="term" value="F:zinc ion binding"/>
    <property type="evidence" value="ECO:0007669"/>
    <property type="project" value="UniProtKB-KW"/>
</dbReference>
<accession>A0A2U1N3U7</accession>
<dbReference type="Proteomes" id="UP000245207">
    <property type="component" value="Unassembled WGS sequence"/>
</dbReference>
<dbReference type="GO" id="GO:0000976">
    <property type="term" value="F:transcription cis-regulatory region binding"/>
    <property type="evidence" value="ECO:0007669"/>
    <property type="project" value="TreeGrafter"/>
</dbReference>
<dbReference type="PANTHER" id="PTHR31948:SF72">
    <property type="entry name" value="ZINC-FINGER HOMEODOMAIN PROTEIN 10"/>
    <property type="match status" value="1"/>
</dbReference>
<evidence type="ECO:0000256" key="2">
    <source>
        <dbReference type="ARBA" id="ARBA00022771"/>
    </source>
</evidence>
<sequence>MAKREYNFCLLYSELLLHLRHTTIPNPLMASPSLSSPPTITTSSSMRPSGSQVEPPIRAQATRTGMSCATFSFLPSTPTKDSHQFSPPFITYGRCTNNHLTRTGDGLILDGCGEFMPLRTANPSDSSFLICDACGCHRSFHRENMSMPLMQPMHQVMNYPCPSRNTHDTPSPPPISSCYYPPPPHMFQVFNPTSLPPPPTTDNNNRPSGSVANQSKRFRSKFTDEKKEKMLEFAIRIGWKILKKDEELVMGFCNELDVTKD</sequence>